<evidence type="ECO:0000313" key="1">
    <source>
        <dbReference type="EMBL" id="EDK25503.1"/>
    </source>
</evidence>
<proteinExistence type="predicted"/>
<dbReference type="AlphaFoldDB" id="A5KJK0"/>
<evidence type="ECO:0000313" key="2">
    <source>
        <dbReference type="Proteomes" id="UP000003577"/>
    </source>
</evidence>
<dbReference type="EMBL" id="AAVP02000001">
    <property type="protein sequence ID" value="EDK25503.1"/>
    <property type="molecule type" value="Genomic_DNA"/>
</dbReference>
<comment type="caution">
    <text evidence="1">The sequence shown here is derived from an EMBL/GenBank/DDBJ whole genome shotgun (WGS) entry which is preliminary data.</text>
</comment>
<reference evidence="1 2" key="2">
    <citation type="submission" date="2007-04" db="EMBL/GenBank/DDBJ databases">
        <title>Draft genome sequence of Ruminococcus torques (ATCC 27756).</title>
        <authorList>
            <person name="Sudarsanam P."/>
            <person name="Ley R."/>
            <person name="Guruge J."/>
            <person name="Turnbaugh P.J."/>
            <person name="Mahowald M."/>
            <person name="Liep D."/>
            <person name="Gordon J."/>
        </authorList>
    </citation>
    <scope>NUCLEOTIDE SEQUENCE [LARGE SCALE GENOMIC DNA]</scope>
    <source>
        <strain evidence="1 2">ATCC 27756</strain>
    </source>
</reference>
<sequence length="33" mass="3996">MEQKVLFRDAFLIREKLDSFDLKDSKVRNRLAL</sequence>
<dbReference type="Proteomes" id="UP000003577">
    <property type="component" value="Unassembled WGS sequence"/>
</dbReference>
<name>A5KJK0_9FIRM</name>
<reference evidence="1 2" key="1">
    <citation type="submission" date="2007-03" db="EMBL/GenBank/DDBJ databases">
        <authorList>
            <person name="Fulton L."/>
            <person name="Clifton S."/>
            <person name="Fulton B."/>
            <person name="Xu J."/>
            <person name="Minx P."/>
            <person name="Pepin K.H."/>
            <person name="Johnson M."/>
            <person name="Thiruvilangam P."/>
            <person name="Bhonagiri V."/>
            <person name="Nash W.E."/>
            <person name="Mardis E.R."/>
            <person name="Wilson R.K."/>
        </authorList>
    </citation>
    <scope>NUCLEOTIDE SEQUENCE [LARGE SCALE GENOMIC DNA]</scope>
    <source>
        <strain evidence="1 2">ATCC 27756</strain>
    </source>
</reference>
<gene>
    <name evidence="1" type="ORF">RUMTOR_00398</name>
</gene>
<protein>
    <submittedName>
        <fullName evidence="1">Uncharacterized protein</fullName>
    </submittedName>
</protein>
<dbReference type="HOGENOM" id="CLU_3383616_0_0_9"/>
<dbReference type="PaxDb" id="411460-RUMTOR_00398"/>
<accession>A5KJK0</accession>
<organism evidence="1 2">
    <name type="scientific">[Ruminococcus] torques ATCC 27756</name>
    <dbReference type="NCBI Taxonomy" id="411460"/>
    <lineage>
        <taxon>Bacteria</taxon>
        <taxon>Bacillati</taxon>
        <taxon>Bacillota</taxon>
        <taxon>Clostridia</taxon>
        <taxon>Lachnospirales</taxon>
        <taxon>Lachnospiraceae</taxon>
        <taxon>Mediterraneibacter</taxon>
    </lineage>
</organism>